<dbReference type="RefSeq" id="WP_113805917.1">
    <property type="nucleotide sequence ID" value="NZ_QOCW01000008.1"/>
</dbReference>
<accession>A0A366Y0A0</accession>
<dbReference type="AlphaFoldDB" id="A0A366Y0A0"/>
<dbReference type="OrthoDB" id="70513at2"/>
<comment type="caution">
    <text evidence="1">The sequence shown here is derived from an EMBL/GenBank/DDBJ whole genome shotgun (WGS) entry which is preliminary data.</text>
</comment>
<sequence length="279" mass="32226">MTQKVAAAIIHGMGNQKENFAEKVIQLIQEEAKKQLKLFTNDPDSQIVIESVCWADVFEEQEEELFQKLVVNEQLRWMQLRRFVIHFLADTIAYQPVKVGKQNYERVHDKVKESLYQLSKKAGETAPLCIISHSLGSVIASDYFYDLQAKLSVSDLSPLEAGDTLNLFYTLGTTLPLWSLRYHDFDSPIHIPSKKLNDYYPELKGEWINFYDKDDILGYPLKNVNAEYYKAVTEDRAVNIGNVLESWNPLSHRAYLTDKDVIRPIAQGLIHTWRTINDK</sequence>
<organism evidence="1 2">
    <name type="scientific">Bacillus taeanensis</name>
    <dbReference type="NCBI Taxonomy" id="273032"/>
    <lineage>
        <taxon>Bacteria</taxon>
        <taxon>Bacillati</taxon>
        <taxon>Bacillota</taxon>
        <taxon>Bacilli</taxon>
        <taxon>Bacillales</taxon>
        <taxon>Bacillaceae</taxon>
        <taxon>Bacillus</taxon>
    </lineage>
</organism>
<protein>
    <submittedName>
        <fullName evidence="1">Chemotaxis protein</fullName>
    </submittedName>
</protein>
<evidence type="ECO:0000313" key="2">
    <source>
        <dbReference type="Proteomes" id="UP000253314"/>
    </source>
</evidence>
<evidence type="ECO:0000313" key="1">
    <source>
        <dbReference type="EMBL" id="RBW69833.1"/>
    </source>
</evidence>
<dbReference type="Proteomes" id="UP000253314">
    <property type="component" value="Unassembled WGS sequence"/>
</dbReference>
<keyword evidence="2" id="KW-1185">Reference proteome</keyword>
<proteinExistence type="predicted"/>
<name>A0A366Y0A0_9BACI</name>
<dbReference type="InterPro" id="IPR029058">
    <property type="entry name" value="AB_hydrolase_fold"/>
</dbReference>
<dbReference type="SUPFAM" id="SSF53474">
    <property type="entry name" value="alpha/beta-Hydrolases"/>
    <property type="match status" value="1"/>
</dbReference>
<dbReference type="EMBL" id="QOCW01000008">
    <property type="protein sequence ID" value="RBW69833.1"/>
    <property type="molecule type" value="Genomic_DNA"/>
</dbReference>
<reference evidence="1 2" key="1">
    <citation type="submission" date="2018-07" db="EMBL/GenBank/DDBJ databases">
        <title>Lottiidibacillus patelloidae gen. nov., sp. nov., isolated from the intestinal tract of a marine limpet and the reclassification of B. taeanensis BH030017T, B. algicola KMM 3737T and B. hwajinpoensis SW-72T as genus Lottiidibacillus.</title>
        <authorList>
            <person name="Liu R."/>
            <person name="Huang Z."/>
        </authorList>
    </citation>
    <scope>NUCLEOTIDE SEQUENCE [LARGE SCALE GENOMIC DNA]</scope>
    <source>
        <strain evidence="1 2">BH030017</strain>
    </source>
</reference>
<gene>
    <name evidence="1" type="ORF">DS031_09910</name>
</gene>